<dbReference type="Pfam" id="PF04892">
    <property type="entry name" value="VanZ"/>
    <property type="match status" value="1"/>
</dbReference>
<feature type="region of interest" description="Disordered" evidence="1">
    <location>
        <begin position="317"/>
        <end position="437"/>
    </location>
</feature>
<proteinExistence type="predicted"/>
<feature type="compositionally biased region" description="Basic residues" evidence="1">
    <location>
        <begin position="388"/>
        <end position="397"/>
    </location>
</feature>
<sequence>MRDSPPSALPEHRSPPPDPPIRSVPADLPADFERPRTMGLYKDVFQGQGPSLVSFLGVSALLCCAVGLLAFVALRGRAARPLAHALHAAAISGVLRVTLLSDFGHQETGECVIGKDLLEGFTTQQGIANLLLFLPVGLLGTLATRRPAGMLLWSVLLTTGVEITQAIVPGVARVCETGDLVMNVSGAWIGVLLATGWSAIRRRPLLGMPFGSRAVSVIAAVIALALTTVALTGIRPVVMDFTAGEREATEEQHAAVTEHFLLFLNGAVEMPGKEFVRYGGTREGGTVSVDLAEGIAGLDWPGGLRFDAAFPRRAAAAAGAGPHHHGGAGRGGGASVPRRAHRPSDRGKLHRGRPTRPEPVARHPGEGGGRRGHAGPGGIAAPLGRPSRPSHRGHHPGPRSAARGDDRGRRPRRRPPARRRSGPRGVDRRPRGRGGGR</sequence>
<reference evidence="5" key="1">
    <citation type="submission" date="2019-10" db="EMBL/GenBank/DDBJ databases">
        <title>Streptomyces sp. nov., a novel actinobacterium isolated from alkaline environment.</title>
        <authorList>
            <person name="Golinska P."/>
        </authorList>
    </citation>
    <scope>NUCLEOTIDE SEQUENCE [LARGE SCALE GENOMIC DNA]</scope>
    <source>
        <strain evidence="5">DSM 42108</strain>
    </source>
</reference>
<feature type="transmembrane region" description="Helical" evidence="2">
    <location>
        <begin position="212"/>
        <end position="234"/>
    </location>
</feature>
<feature type="transmembrane region" description="Helical" evidence="2">
    <location>
        <begin position="180"/>
        <end position="200"/>
    </location>
</feature>
<evidence type="ECO:0000313" key="4">
    <source>
        <dbReference type="EMBL" id="MBB0228189.1"/>
    </source>
</evidence>
<evidence type="ECO:0000256" key="2">
    <source>
        <dbReference type="SAM" id="Phobius"/>
    </source>
</evidence>
<dbReference type="EMBL" id="VKHS01000012">
    <property type="protein sequence ID" value="MBB0228189.1"/>
    <property type="molecule type" value="Genomic_DNA"/>
</dbReference>
<evidence type="ECO:0000313" key="5">
    <source>
        <dbReference type="Proteomes" id="UP000530234"/>
    </source>
</evidence>
<feature type="transmembrane region" description="Helical" evidence="2">
    <location>
        <begin position="81"/>
        <end position="99"/>
    </location>
</feature>
<gene>
    <name evidence="4" type="ORF">FOE67_01350</name>
</gene>
<dbReference type="InterPro" id="IPR006976">
    <property type="entry name" value="VanZ-like"/>
</dbReference>
<keyword evidence="2" id="KW-0472">Membrane</keyword>
<feature type="region of interest" description="Disordered" evidence="1">
    <location>
        <begin position="1"/>
        <end position="28"/>
    </location>
</feature>
<comment type="caution">
    <text evidence="4">The sequence shown here is derived from an EMBL/GenBank/DDBJ whole genome shotgun (WGS) entry which is preliminary data.</text>
</comment>
<keyword evidence="5" id="KW-1185">Reference proteome</keyword>
<feature type="transmembrane region" description="Helical" evidence="2">
    <location>
        <begin position="126"/>
        <end position="143"/>
    </location>
</feature>
<evidence type="ECO:0000259" key="3">
    <source>
        <dbReference type="Pfam" id="PF04892"/>
    </source>
</evidence>
<name>A0A7W3XUY4_9ACTN</name>
<feature type="transmembrane region" description="Helical" evidence="2">
    <location>
        <begin position="52"/>
        <end position="74"/>
    </location>
</feature>
<organism evidence="4 5">
    <name type="scientific">Streptomyces calidiresistens</name>
    <dbReference type="NCBI Taxonomy" id="1485586"/>
    <lineage>
        <taxon>Bacteria</taxon>
        <taxon>Bacillati</taxon>
        <taxon>Actinomycetota</taxon>
        <taxon>Actinomycetes</taxon>
        <taxon>Kitasatosporales</taxon>
        <taxon>Streptomycetaceae</taxon>
        <taxon>Streptomyces</taxon>
    </lineage>
</organism>
<accession>A0A7W3XUY4</accession>
<protein>
    <recommendedName>
        <fullName evidence="3">VanZ-like domain-containing protein</fullName>
    </recommendedName>
</protein>
<dbReference type="Proteomes" id="UP000530234">
    <property type="component" value="Unassembled WGS sequence"/>
</dbReference>
<keyword evidence="2" id="KW-0812">Transmembrane</keyword>
<feature type="compositionally biased region" description="Basic residues" evidence="1">
    <location>
        <begin position="409"/>
        <end position="422"/>
    </location>
</feature>
<feature type="domain" description="VanZ-like" evidence="3">
    <location>
        <begin position="116"/>
        <end position="195"/>
    </location>
</feature>
<feature type="transmembrane region" description="Helical" evidence="2">
    <location>
        <begin position="150"/>
        <end position="168"/>
    </location>
</feature>
<feature type="compositionally biased region" description="Basic and acidic residues" evidence="1">
    <location>
        <begin position="355"/>
        <end position="369"/>
    </location>
</feature>
<keyword evidence="2" id="KW-1133">Transmembrane helix</keyword>
<evidence type="ECO:0000256" key="1">
    <source>
        <dbReference type="SAM" id="MobiDB-lite"/>
    </source>
</evidence>
<dbReference type="AlphaFoldDB" id="A0A7W3XUY4"/>